<dbReference type="SMART" id="SM00507">
    <property type="entry name" value="HNHc"/>
    <property type="match status" value="1"/>
</dbReference>
<evidence type="ECO:0000256" key="7">
    <source>
        <dbReference type="ARBA" id="ARBA00023048"/>
    </source>
</evidence>
<dbReference type="PRINTS" id="PR01300">
    <property type="entry name" value="PYOCINKILLER"/>
</dbReference>
<dbReference type="RefSeq" id="WP_052419359.1">
    <property type="nucleotide sequence ID" value="NZ_FZOL01000004.1"/>
</dbReference>
<dbReference type="SUPFAM" id="SSF54060">
    <property type="entry name" value="His-Me finger endonucleases"/>
    <property type="match status" value="1"/>
</dbReference>
<keyword evidence="5" id="KW-0378">Hydrolase</keyword>
<accession>A0A239CDA7</accession>
<dbReference type="GO" id="GO:0031640">
    <property type="term" value="P:killing of cells of another organism"/>
    <property type="evidence" value="ECO:0007669"/>
    <property type="project" value="UniProtKB-KW"/>
</dbReference>
<sequence length="720" mass="79217">MPTTIELPPQSIHGAQDRHNLPPFATWSGIFEHRVYTSHMQSGVLVFEIFEQADADKKAIDQQYAADQQSLKTSLDTQVQQLAGNLDNLLQHEVLERQDAATQQLLLQKSAALPAAQQTALQFFGESPLAKSAADYVRALSRPHGFANPRQTWLASYRAAHEAKLLAGAIDYLNIRTKALTVARKVAAHEVKQAEKLEKSIRTVDLLLAQMVLAKHEHQVSAARLQEHLDAFSRHEFETLTSEHLPLHGKALEDELAQLLQAHKANNKTHYNRNAHPMRLSIHYKVLETDLVFARSRNTPATSFEIGRGLVQASVQALAEHELARAETFRLHREYSTRVTAAITATNTELARLATLAGSEIPQRPYTYRLPLSATTQAQVITPAAASMAAFARGATALGVALQAARPLLVGPPRLVLEVASLLLFSFRLDHGDRYGISSPLKELLPDFKLQDVVERIGQHLELPIRLLSGMVGENSHVQVVPTNVDGVPSAVPVRQATWDGELGAYRFVTDGPGPITVLWTPETRPGDSSTTLPTEEQSNRLYPGIISVPSTPKLLTFPATADLHFSDYIVTFPADSGLEPVYIMFKNPRDHAGAGTGTGQTIPDWQRAAVSAAGAPIPTNIADQLRDRPFGNWGKMREAIWRAVAEDPELSKHFSKSNIQRMLDGAAPFVPASERVGRREVFELHHIHPIAEGGAVYDVDNLVVMTPKNHIAKHGKKSQ</sequence>
<proteinExistence type="inferred from homology"/>
<organism evidence="9 10">
    <name type="scientific">Pseudomonas japonica</name>
    <dbReference type="NCBI Taxonomy" id="256466"/>
    <lineage>
        <taxon>Bacteria</taxon>
        <taxon>Pseudomonadati</taxon>
        <taxon>Pseudomonadota</taxon>
        <taxon>Gammaproteobacteria</taxon>
        <taxon>Pseudomonadales</taxon>
        <taxon>Pseudomonadaceae</taxon>
        <taxon>Pseudomonas</taxon>
    </lineage>
</organism>
<dbReference type="InterPro" id="IPR037146">
    <property type="entry name" value="Colicin/pyocin_DNase_dom_sf"/>
</dbReference>
<dbReference type="InterPro" id="IPR003060">
    <property type="entry name" value="Pyocin_killer"/>
</dbReference>
<feature type="domain" description="HNH nuclease" evidence="8">
    <location>
        <begin position="657"/>
        <end position="712"/>
    </location>
</feature>
<dbReference type="GO" id="GO:0004519">
    <property type="term" value="F:endonuclease activity"/>
    <property type="evidence" value="ECO:0007669"/>
    <property type="project" value="UniProtKB-KW"/>
</dbReference>
<dbReference type="CDD" id="cd00085">
    <property type="entry name" value="HNHc"/>
    <property type="match status" value="1"/>
</dbReference>
<keyword evidence="3" id="KW-0540">Nuclease</keyword>
<dbReference type="EMBL" id="FZOL01000004">
    <property type="protein sequence ID" value="SNS17882.1"/>
    <property type="molecule type" value="Genomic_DNA"/>
</dbReference>
<gene>
    <name evidence="9" type="ORF">SAMN05444352_104128</name>
</gene>
<evidence type="ECO:0000256" key="6">
    <source>
        <dbReference type="ARBA" id="ARBA00023022"/>
    </source>
</evidence>
<keyword evidence="4" id="KW-0255">Endonuclease</keyword>
<reference evidence="10" key="1">
    <citation type="submission" date="2017-06" db="EMBL/GenBank/DDBJ databases">
        <authorList>
            <person name="Varghese N."/>
            <person name="Submissions S."/>
        </authorList>
    </citation>
    <scope>NUCLEOTIDE SEQUENCE [LARGE SCALE GENOMIC DNA]</scope>
    <source>
        <strain evidence="10">DSM 22348</strain>
    </source>
</reference>
<protein>
    <submittedName>
        <fullName evidence="9">S-type Pyocin</fullName>
    </submittedName>
</protein>
<dbReference type="GO" id="GO:0005102">
    <property type="term" value="F:signaling receptor binding"/>
    <property type="evidence" value="ECO:0007669"/>
    <property type="project" value="InterPro"/>
</dbReference>
<dbReference type="GO" id="GO:0019835">
    <property type="term" value="P:cytolysis"/>
    <property type="evidence" value="ECO:0007669"/>
    <property type="project" value="InterPro"/>
</dbReference>
<dbReference type="GO" id="GO:0016787">
    <property type="term" value="F:hydrolase activity"/>
    <property type="evidence" value="ECO:0007669"/>
    <property type="project" value="UniProtKB-KW"/>
</dbReference>
<dbReference type="Pfam" id="PF06958">
    <property type="entry name" value="Pyocin_S"/>
    <property type="match status" value="1"/>
</dbReference>
<comment type="similarity">
    <text evidence="1">Belongs to the colicin/pyosin nuclease family.</text>
</comment>
<keyword evidence="7" id="KW-0078">Bacteriocin</keyword>
<dbReference type="Pfam" id="PF21431">
    <property type="entry name" value="Col-Pyo_DNase"/>
    <property type="match status" value="1"/>
</dbReference>
<evidence type="ECO:0000256" key="3">
    <source>
        <dbReference type="ARBA" id="ARBA00022722"/>
    </source>
</evidence>
<dbReference type="OrthoDB" id="2067488at2"/>
<name>A0A239CDA7_9PSED</name>
<dbReference type="AlphaFoldDB" id="A0A239CDA7"/>
<evidence type="ECO:0000256" key="4">
    <source>
        <dbReference type="ARBA" id="ARBA00022759"/>
    </source>
</evidence>
<keyword evidence="2" id="KW-0929">Antimicrobial</keyword>
<dbReference type="InterPro" id="IPR036302">
    <property type="entry name" value="Pyosin/cloacin_T_dom_sf"/>
</dbReference>
<dbReference type="InterPro" id="IPR003615">
    <property type="entry name" value="HNH_nuc"/>
</dbReference>
<dbReference type="GO" id="GO:0042742">
    <property type="term" value="P:defense response to bacterium"/>
    <property type="evidence" value="ECO:0007669"/>
    <property type="project" value="UniProtKB-KW"/>
</dbReference>
<keyword evidence="6" id="KW-0044">Antibiotic</keyword>
<dbReference type="SUPFAM" id="SSF69369">
    <property type="entry name" value="Cloacin translocation domain"/>
    <property type="match status" value="1"/>
</dbReference>
<evidence type="ECO:0000256" key="5">
    <source>
        <dbReference type="ARBA" id="ARBA00022801"/>
    </source>
</evidence>
<evidence type="ECO:0000259" key="8">
    <source>
        <dbReference type="SMART" id="SM00507"/>
    </source>
</evidence>
<dbReference type="InterPro" id="IPR044925">
    <property type="entry name" value="His-Me_finger_sf"/>
</dbReference>
<keyword evidence="10" id="KW-1185">Reference proteome</keyword>
<evidence type="ECO:0000313" key="9">
    <source>
        <dbReference type="EMBL" id="SNS17882.1"/>
    </source>
</evidence>
<evidence type="ECO:0000313" key="10">
    <source>
        <dbReference type="Proteomes" id="UP000198407"/>
    </source>
</evidence>
<dbReference type="InterPro" id="IPR016128">
    <property type="entry name" value="Pyosin/cloacin_T_dom"/>
</dbReference>
<evidence type="ECO:0000256" key="1">
    <source>
        <dbReference type="ARBA" id="ARBA00006811"/>
    </source>
</evidence>
<dbReference type="Proteomes" id="UP000198407">
    <property type="component" value="Unassembled WGS sequence"/>
</dbReference>
<dbReference type="STRING" id="1215104.GCA_000730585_05120"/>
<dbReference type="Gene3D" id="3.90.540.10">
    <property type="entry name" value="Colicin/pyocin, DNase domain"/>
    <property type="match status" value="1"/>
</dbReference>
<evidence type="ECO:0000256" key="2">
    <source>
        <dbReference type="ARBA" id="ARBA00022529"/>
    </source>
</evidence>